<sequence>MAALECRVRERWPNVQVERVRVEARPNSAPDVLRVLARELEQYRHAGFMHVNTSSGTPQMLEALKILRGTEWFPPERVKLWQVDRPEHRQAGTPFIREATTPFLEESLQLKAGFAALNGFDFAGATEIFTQLSERPLELPERVQSVTTLAAVADALYCMDTLNLQDAADILTTLPQHVPALVPLKELVMRGQESDEAWIWLLWGRYHRAWALNRVADALVWAVSLHEVLVVKLGVKYGLPDTDQPLKQSDLPDGLFQALTQEVPHVVAGRGRELKFKGLQEKLAVLRAPSLGVKNVDAFDAGDKDRAAPNPDLLQVRQWRNKVLHQGRAPQPEALDTVDRVVVGMLNAFPFQEQSSREWVRNLKAVPVSADALWDLHHELQDWVG</sequence>
<dbReference type="RefSeq" id="WP_386843555.1">
    <property type="nucleotide sequence ID" value="NZ_JBHUMK010000014.1"/>
</dbReference>
<dbReference type="EMBL" id="JBHUMK010000014">
    <property type="protein sequence ID" value="MFD2608759.1"/>
    <property type="molecule type" value="Genomic_DNA"/>
</dbReference>
<evidence type="ECO:0008006" key="3">
    <source>
        <dbReference type="Google" id="ProtNLM"/>
    </source>
</evidence>
<comment type="caution">
    <text evidence="1">The sequence shown here is derived from an EMBL/GenBank/DDBJ whole genome shotgun (WGS) entry which is preliminary data.</text>
</comment>
<protein>
    <recommendedName>
        <fullName evidence="3">Apea-like HEPN domain-containing protein</fullName>
    </recommendedName>
</protein>
<organism evidence="1 2">
    <name type="scientific">Deinococcus taklimakanensis</name>
    <dbReference type="NCBI Taxonomy" id="536443"/>
    <lineage>
        <taxon>Bacteria</taxon>
        <taxon>Thermotogati</taxon>
        <taxon>Deinococcota</taxon>
        <taxon>Deinococci</taxon>
        <taxon>Deinococcales</taxon>
        <taxon>Deinococcaceae</taxon>
        <taxon>Deinococcus</taxon>
    </lineage>
</organism>
<name>A0ABW5P0H5_9DEIO</name>
<gene>
    <name evidence="1" type="ORF">ACFSR9_04800</name>
</gene>
<reference evidence="2" key="1">
    <citation type="journal article" date="2019" name="Int. J. Syst. Evol. Microbiol.">
        <title>The Global Catalogue of Microorganisms (GCM) 10K type strain sequencing project: providing services to taxonomists for standard genome sequencing and annotation.</title>
        <authorList>
            <consortium name="The Broad Institute Genomics Platform"/>
            <consortium name="The Broad Institute Genome Sequencing Center for Infectious Disease"/>
            <person name="Wu L."/>
            <person name="Ma J."/>
        </authorList>
    </citation>
    <scope>NUCLEOTIDE SEQUENCE [LARGE SCALE GENOMIC DNA]</scope>
    <source>
        <strain evidence="2">KCTC 33842</strain>
    </source>
</reference>
<evidence type="ECO:0000313" key="2">
    <source>
        <dbReference type="Proteomes" id="UP001597475"/>
    </source>
</evidence>
<proteinExistence type="predicted"/>
<keyword evidence="2" id="KW-1185">Reference proteome</keyword>
<accession>A0ABW5P0H5</accession>
<dbReference type="Proteomes" id="UP001597475">
    <property type="component" value="Unassembled WGS sequence"/>
</dbReference>
<evidence type="ECO:0000313" key="1">
    <source>
        <dbReference type="EMBL" id="MFD2608759.1"/>
    </source>
</evidence>